<dbReference type="Gene3D" id="3.10.129.10">
    <property type="entry name" value="Hotdog Thioesterase"/>
    <property type="match status" value="1"/>
</dbReference>
<keyword evidence="3" id="KW-1185">Reference proteome</keyword>
<dbReference type="KEGG" id="luo:HHL09_15435"/>
<protein>
    <submittedName>
        <fullName evidence="2">DUF4442 domain-containing protein</fullName>
    </submittedName>
</protein>
<dbReference type="SUPFAM" id="SSF54637">
    <property type="entry name" value="Thioesterase/thiol ester dehydrase-isomerase"/>
    <property type="match status" value="1"/>
</dbReference>
<dbReference type="AlphaFoldDB" id="A0A858RLQ9"/>
<dbReference type="CDD" id="cd03443">
    <property type="entry name" value="PaaI_thioesterase"/>
    <property type="match status" value="1"/>
</dbReference>
<organism evidence="2 3">
    <name type="scientific">Luteolibacter luteus</name>
    <dbReference type="NCBI Taxonomy" id="2728835"/>
    <lineage>
        <taxon>Bacteria</taxon>
        <taxon>Pseudomonadati</taxon>
        <taxon>Verrucomicrobiota</taxon>
        <taxon>Verrucomicrobiia</taxon>
        <taxon>Verrucomicrobiales</taxon>
        <taxon>Verrucomicrobiaceae</taxon>
        <taxon>Luteolibacter</taxon>
    </lineage>
</organism>
<evidence type="ECO:0000259" key="1">
    <source>
        <dbReference type="Pfam" id="PF09500"/>
    </source>
</evidence>
<dbReference type="Proteomes" id="UP000501812">
    <property type="component" value="Chromosome"/>
</dbReference>
<dbReference type="NCBIfam" id="TIGR02447">
    <property type="entry name" value="yiiD_Cterm"/>
    <property type="match status" value="1"/>
</dbReference>
<evidence type="ECO:0000313" key="3">
    <source>
        <dbReference type="Proteomes" id="UP000501812"/>
    </source>
</evidence>
<dbReference type="EMBL" id="CP051774">
    <property type="protein sequence ID" value="QJE97120.1"/>
    <property type="molecule type" value="Genomic_DNA"/>
</dbReference>
<accession>A0A858RLQ9</accession>
<name>A0A858RLQ9_9BACT</name>
<dbReference type="InterPro" id="IPR012660">
    <property type="entry name" value="YiiD_C"/>
</dbReference>
<dbReference type="RefSeq" id="WP_169455520.1">
    <property type="nucleotide sequence ID" value="NZ_CP051774.1"/>
</dbReference>
<reference evidence="2 3" key="1">
    <citation type="submission" date="2020-04" db="EMBL/GenBank/DDBJ databases">
        <title>Luteolibacter sp. G-1-1-1 isolated from soil.</title>
        <authorList>
            <person name="Dahal R.H."/>
        </authorList>
    </citation>
    <scope>NUCLEOTIDE SEQUENCE [LARGE SCALE GENOMIC DNA]</scope>
    <source>
        <strain evidence="2 3">G-1-1-1</strain>
    </source>
</reference>
<evidence type="ECO:0000313" key="2">
    <source>
        <dbReference type="EMBL" id="QJE97120.1"/>
    </source>
</evidence>
<proteinExistence type="predicted"/>
<sequence length="148" mass="16400">MKDEARLKETEAFLHQQIPITKTMGVRVDTYDEEKLVLSAPLEVNHNHLGTAFGGSLVAIATLAGYSTLWLELGNREAHIVVRKSEMDYRHPVKGDIVATCKRPGASAIASFRKKFERTGKARIKLHVTMDEDGQTCASFEGTFVAIL</sequence>
<dbReference type="InterPro" id="IPR029069">
    <property type="entry name" value="HotDog_dom_sf"/>
</dbReference>
<feature type="domain" description="Thioesterase putative" evidence="1">
    <location>
        <begin position="9"/>
        <end position="146"/>
    </location>
</feature>
<gene>
    <name evidence="2" type="ORF">HHL09_15435</name>
</gene>
<dbReference type="Pfam" id="PF09500">
    <property type="entry name" value="YiiD_C"/>
    <property type="match status" value="1"/>
</dbReference>